<dbReference type="InterPro" id="IPR018258">
    <property type="entry name" value="Ribosomal_bL21_CS"/>
</dbReference>
<organism evidence="8 9">
    <name type="scientific">Candidatus Staskawiczbacteria bacterium RIFCSPLOWO2_12_FULL_37_15</name>
    <dbReference type="NCBI Taxonomy" id="1802218"/>
    <lineage>
        <taxon>Bacteria</taxon>
        <taxon>Candidatus Staskawicziibacteriota</taxon>
    </lineage>
</organism>
<evidence type="ECO:0000256" key="2">
    <source>
        <dbReference type="ARBA" id="ARBA00022730"/>
    </source>
</evidence>
<evidence type="ECO:0000256" key="4">
    <source>
        <dbReference type="ARBA" id="ARBA00022980"/>
    </source>
</evidence>
<dbReference type="Pfam" id="PF00829">
    <property type="entry name" value="Ribosomal_L21p"/>
    <property type="match status" value="1"/>
</dbReference>
<sequence length="103" mass="11663">MLAVIKTGGKQYIVKAGDKLKIEKLNKKEGEQIAFSEVLLLEKDEKIQIGTPIISVAKVEAKILKHGKGDKIIVFKYKAKKRYSRKIGHRQPYTEIEITGIKN</sequence>
<gene>
    <name evidence="6" type="primary">rplU</name>
    <name evidence="8" type="ORF">A3G45_03485</name>
</gene>
<dbReference type="GO" id="GO:0005737">
    <property type="term" value="C:cytoplasm"/>
    <property type="evidence" value="ECO:0007669"/>
    <property type="project" value="UniProtKB-ARBA"/>
</dbReference>
<dbReference type="SUPFAM" id="SSF141091">
    <property type="entry name" value="L21p-like"/>
    <property type="match status" value="1"/>
</dbReference>
<dbReference type="GO" id="GO:0005840">
    <property type="term" value="C:ribosome"/>
    <property type="evidence" value="ECO:0007669"/>
    <property type="project" value="UniProtKB-KW"/>
</dbReference>
<evidence type="ECO:0000256" key="3">
    <source>
        <dbReference type="ARBA" id="ARBA00022884"/>
    </source>
</evidence>
<comment type="function">
    <text evidence="6 7">This protein binds to 23S rRNA in the presence of protein L20.</text>
</comment>
<dbReference type="EMBL" id="MHPE01000034">
    <property type="protein sequence ID" value="OGZ76458.1"/>
    <property type="molecule type" value="Genomic_DNA"/>
</dbReference>
<comment type="subunit">
    <text evidence="6">Part of the 50S ribosomal subunit. Contacts protein L20.</text>
</comment>
<dbReference type="GO" id="GO:0003735">
    <property type="term" value="F:structural constituent of ribosome"/>
    <property type="evidence" value="ECO:0007669"/>
    <property type="project" value="InterPro"/>
</dbReference>
<dbReference type="InterPro" id="IPR001787">
    <property type="entry name" value="Ribosomal_bL21"/>
</dbReference>
<dbReference type="InterPro" id="IPR036164">
    <property type="entry name" value="bL21-like_sf"/>
</dbReference>
<evidence type="ECO:0000313" key="9">
    <source>
        <dbReference type="Proteomes" id="UP000178632"/>
    </source>
</evidence>
<evidence type="ECO:0000256" key="6">
    <source>
        <dbReference type="HAMAP-Rule" id="MF_01363"/>
    </source>
</evidence>
<dbReference type="PROSITE" id="PS01169">
    <property type="entry name" value="RIBOSOMAL_L21"/>
    <property type="match status" value="1"/>
</dbReference>
<keyword evidence="3 6" id="KW-0694">RNA-binding</keyword>
<dbReference type="PANTHER" id="PTHR21349">
    <property type="entry name" value="50S RIBOSOMAL PROTEIN L21"/>
    <property type="match status" value="1"/>
</dbReference>
<dbReference type="HAMAP" id="MF_01363">
    <property type="entry name" value="Ribosomal_bL21"/>
    <property type="match status" value="1"/>
</dbReference>
<reference evidence="8 9" key="1">
    <citation type="journal article" date="2016" name="Nat. Commun.">
        <title>Thousands of microbial genomes shed light on interconnected biogeochemical processes in an aquifer system.</title>
        <authorList>
            <person name="Anantharaman K."/>
            <person name="Brown C.T."/>
            <person name="Hug L.A."/>
            <person name="Sharon I."/>
            <person name="Castelle C.J."/>
            <person name="Probst A.J."/>
            <person name="Thomas B.C."/>
            <person name="Singh A."/>
            <person name="Wilkins M.J."/>
            <person name="Karaoz U."/>
            <person name="Brodie E.L."/>
            <person name="Williams K.H."/>
            <person name="Hubbard S.S."/>
            <person name="Banfield J.F."/>
        </authorList>
    </citation>
    <scope>NUCLEOTIDE SEQUENCE [LARGE SCALE GENOMIC DNA]</scope>
</reference>
<keyword evidence="2 6" id="KW-0699">rRNA-binding</keyword>
<dbReference type="NCBIfam" id="TIGR00061">
    <property type="entry name" value="L21"/>
    <property type="match status" value="1"/>
</dbReference>
<keyword evidence="5 6" id="KW-0687">Ribonucleoprotein</keyword>
<name>A0A1G2IQM4_9BACT</name>
<accession>A0A1G2IQM4</accession>
<dbReference type="PANTHER" id="PTHR21349:SF0">
    <property type="entry name" value="LARGE RIBOSOMAL SUBUNIT PROTEIN BL21M"/>
    <property type="match status" value="1"/>
</dbReference>
<dbReference type="InterPro" id="IPR028909">
    <property type="entry name" value="bL21-like"/>
</dbReference>
<keyword evidence="4 6" id="KW-0689">Ribosomal protein</keyword>
<evidence type="ECO:0000313" key="8">
    <source>
        <dbReference type="EMBL" id="OGZ76458.1"/>
    </source>
</evidence>
<evidence type="ECO:0000256" key="1">
    <source>
        <dbReference type="ARBA" id="ARBA00008563"/>
    </source>
</evidence>
<evidence type="ECO:0000256" key="5">
    <source>
        <dbReference type="ARBA" id="ARBA00023274"/>
    </source>
</evidence>
<dbReference type="GO" id="GO:0019843">
    <property type="term" value="F:rRNA binding"/>
    <property type="evidence" value="ECO:0007669"/>
    <property type="project" value="UniProtKB-UniRule"/>
</dbReference>
<dbReference type="GO" id="GO:1990904">
    <property type="term" value="C:ribonucleoprotein complex"/>
    <property type="evidence" value="ECO:0007669"/>
    <property type="project" value="UniProtKB-KW"/>
</dbReference>
<dbReference type="AlphaFoldDB" id="A0A1G2IQM4"/>
<evidence type="ECO:0000256" key="7">
    <source>
        <dbReference type="RuleBase" id="RU000562"/>
    </source>
</evidence>
<dbReference type="GO" id="GO:0006412">
    <property type="term" value="P:translation"/>
    <property type="evidence" value="ECO:0007669"/>
    <property type="project" value="UniProtKB-UniRule"/>
</dbReference>
<proteinExistence type="inferred from homology"/>
<protein>
    <recommendedName>
        <fullName evidence="6">Large ribosomal subunit protein bL21</fullName>
    </recommendedName>
</protein>
<comment type="similarity">
    <text evidence="1 6 7">Belongs to the bacterial ribosomal protein bL21 family.</text>
</comment>
<dbReference type="Proteomes" id="UP000178632">
    <property type="component" value="Unassembled WGS sequence"/>
</dbReference>
<comment type="caution">
    <text evidence="8">The sequence shown here is derived from an EMBL/GenBank/DDBJ whole genome shotgun (WGS) entry which is preliminary data.</text>
</comment>